<evidence type="ECO:0000313" key="2">
    <source>
        <dbReference type="EMBL" id="KAK9157183.1"/>
    </source>
</evidence>
<evidence type="ECO:0000313" key="3">
    <source>
        <dbReference type="Proteomes" id="UP001419268"/>
    </source>
</evidence>
<evidence type="ECO:0000259" key="1">
    <source>
        <dbReference type="Pfam" id="PF05678"/>
    </source>
</evidence>
<dbReference type="AlphaFoldDB" id="A0AAP0KR43"/>
<dbReference type="PANTHER" id="PTHR33143">
    <property type="entry name" value="F16F4.1 PROTEIN-RELATED"/>
    <property type="match status" value="1"/>
</dbReference>
<dbReference type="GO" id="GO:0005634">
    <property type="term" value="C:nucleus"/>
    <property type="evidence" value="ECO:0007669"/>
    <property type="project" value="TreeGrafter"/>
</dbReference>
<dbReference type="InterPro" id="IPR039607">
    <property type="entry name" value="VQ_8/17/18/20/21/25"/>
</dbReference>
<dbReference type="EMBL" id="JBBNAG010000002">
    <property type="protein sequence ID" value="KAK9157183.1"/>
    <property type="molecule type" value="Genomic_DNA"/>
</dbReference>
<reference evidence="2 3" key="1">
    <citation type="submission" date="2024-01" db="EMBL/GenBank/DDBJ databases">
        <title>Genome assemblies of Stephania.</title>
        <authorList>
            <person name="Yang L."/>
        </authorList>
    </citation>
    <scope>NUCLEOTIDE SEQUENCE [LARGE SCALE GENOMIC DNA]</scope>
    <source>
        <strain evidence="2">JXDWG</strain>
        <tissue evidence="2">Leaf</tissue>
    </source>
</reference>
<organism evidence="2 3">
    <name type="scientific">Stephania cephalantha</name>
    <dbReference type="NCBI Taxonomy" id="152367"/>
    <lineage>
        <taxon>Eukaryota</taxon>
        <taxon>Viridiplantae</taxon>
        <taxon>Streptophyta</taxon>
        <taxon>Embryophyta</taxon>
        <taxon>Tracheophyta</taxon>
        <taxon>Spermatophyta</taxon>
        <taxon>Magnoliopsida</taxon>
        <taxon>Ranunculales</taxon>
        <taxon>Menispermaceae</taxon>
        <taxon>Menispermoideae</taxon>
        <taxon>Cissampelideae</taxon>
        <taxon>Stephania</taxon>
    </lineage>
</organism>
<name>A0AAP0KR43_9MAGN</name>
<dbReference type="Pfam" id="PF05678">
    <property type="entry name" value="VQ"/>
    <property type="match status" value="1"/>
</dbReference>
<dbReference type="InterPro" id="IPR008889">
    <property type="entry name" value="VQ"/>
</dbReference>
<dbReference type="PANTHER" id="PTHR33143:SF3">
    <property type="entry name" value="VQ MOTIF-CONTAINING PROTEIN 17-RELATED"/>
    <property type="match status" value="1"/>
</dbReference>
<accession>A0AAP0KR43</accession>
<gene>
    <name evidence="2" type="ORF">Scep_003757</name>
</gene>
<comment type="caution">
    <text evidence="2">The sequence shown here is derived from an EMBL/GenBank/DDBJ whole genome shotgun (WGS) entry which is preliminary data.</text>
</comment>
<dbReference type="Proteomes" id="UP001419268">
    <property type="component" value="Unassembled WGS sequence"/>
</dbReference>
<keyword evidence="3" id="KW-1185">Reference proteome</keyword>
<sequence length="172" mass="19793">MTKVPLLMCNTTTNNNERTSRREENQIKGSLMVKPKIRIVHVFAPKVIETDPANFRQLVQRLTGKPAARKGIKSRSKRRKNDHKMMIMKRVANEELVPLEVQLMEEASSSTTSSPSCSWDRYRCDPMIGMKEEEGMWRGGLEDFDGFIQGLEFPFMPLLNNISSDHHIDMLI</sequence>
<feature type="domain" description="VQ" evidence="1">
    <location>
        <begin position="44"/>
        <end position="68"/>
    </location>
</feature>
<proteinExistence type="predicted"/>
<protein>
    <recommendedName>
        <fullName evidence="1">VQ domain-containing protein</fullName>
    </recommendedName>
</protein>